<protein>
    <submittedName>
        <fullName evidence="1">Uncharacterized protein</fullName>
    </submittedName>
</protein>
<reference evidence="1" key="2">
    <citation type="journal article" date="2015" name="Fish Shellfish Immunol.">
        <title>Early steps in the European eel (Anguilla anguilla)-Vibrio vulnificus interaction in the gills: Role of the RtxA13 toxin.</title>
        <authorList>
            <person name="Callol A."/>
            <person name="Pajuelo D."/>
            <person name="Ebbesson L."/>
            <person name="Teles M."/>
            <person name="MacKenzie S."/>
            <person name="Amaro C."/>
        </authorList>
    </citation>
    <scope>NUCLEOTIDE SEQUENCE</scope>
</reference>
<evidence type="ECO:0000313" key="1">
    <source>
        <dbReference type="EMBL" id="JAH82805.1"/>
    </source>
</evidence>
<name>A0A0E9VZU7_ANGAN</name>
<accession>A0A0E9VZU7</accession>
<sequence>MYVCVYIYDSCNITPYYIADSLSNVIKGSNTL</sequence>
<dbReference type="AlphaFoldDB" id="A0A0E9VZU7"/>
<dbReference type="EMBL" id="GBXM01025772">
    <property type="protein sequence ID" value="JAH82805.1"/>
    <property type="molecule type" value="Transcribed_RNA"/>
</dbReference>
<reference evidence="1" key="1">
    <citation type="submission" date="2014-11" db="EMBL/GenBank/DDBJ databases">
        <authorList>
            <person name="Amaro Gonzalez C."/>
        </authorList>
    </citation>
    <scope>NUCLEOTIDE SEQUENCE</scope>
</reference>
<proteinExistence type="predicted"/>
<organism evidence="1">
    <name type="scientific">Anguilla anguilla</name>
    <name type="common">European freshwater eel</name>
    <name type="synonym">Muraena anguilla</name>
    <dbReference type="NCBI Taxonomy" id="7936"/>
    <lineage>
        <taxon>Eukaryota</taxon>
        <taxon>Metazoa</taxon>
        <taxon>Chordata</taxon>
        <taxon>Craniata</taxon>
        <taxon>Vertebrata</taxon>
        <taxon>Euteleostomi</taxon>
        <taxon>Actinopterygii</taxon>
        <taxon>Neopterygii</taxon>
        <taxon>Teleostei</taxon>
        <taxon>Anguilliformes</taxon>
        <taxon>Anguillidae</taxon>
        <taxon>Anguilla</taxon>
    </lineage>
</organism>